<dbReference type="Pfam" id="PF06792">
    <property type="entry name" value="UPF0261"/>
    <property type="match status" value="1"/>
</dbReference>
<dbReference type="InterPro" id="IPR056778">
    <property type="entry name" value="UPF0261_C"/>
</dbReference>
<dbReference type="InterPro" id="IPR051353">
    <property type="entry name" value="Tobamovirus_resist_UPF0261"/>
</dbReference>
<dbReference type="AlphaFoldDB" id="A0A918TJE9"/>
<feature type="domain" description="UPF0261" evidence="2">
    <location>
        <begin position="191"/>
        <end position="406"/>
    </location>
</feature>
<accession>A0A918TJE9</accession>
<evidence type="ECO:0000259" key="2">
    <source>
        <dbReference type="Pfam" id="PF23189"/>
    </source>
</evidence>
<organism evidence="3 4">
    <name type="scientific">Roseibacillus persicicus</name>
    <dbReference type="NCBI Taxonomy" id="454148"/>
    <lineage>
        <taxon>Bacteria</taxon>
        <taxon>Pseudomonadati</taxon>
        <taxon>Verrucomicrobiota</taxon>
        <taxon>Verrucomicrobiia</taxon>
        <taxon>Verrucomicrobiales</taxon>
        <taxon>Verrucomicrobiaceae</taxon>
        <taxon>Roseibacillus</taxon>
    </lineage>
</organism>
<dbReference type="PANTHER" id="PTHR31862:SF1">
    <property type="entry name" value="UPF0261 DOMAIN PROTEIN (AFU_ORTHOLOGUE AFUA_1G10120)"/>
    <property type="match status" value="1"/>
</dbReference>
<keyword evidence="4" id="KW-1185">Reference proteome</keyword>
<dbReference type="CDD" id="cd15488">
    <property type="entry name" value="Tm-1-like"/>
    <property type="match status" value="1"/>
</dbReference>
<dbReference type="Gene3D" id="3.40.50.12030">
    <property type="entry name" value="Uncharacterised protein family UPF0261, NC domain"/>
    <property type="match status" value="1"/>
</dbReference>
<comment type="caution">
    <text evidence="3">The sequence shown here is derived from an EMBL/GenBank/DDBJ whole genome shotgun (WGS) entry which is preliminary data.</text>
</comment>
<dbReference type="Proteomes" id="UP000644507">
    <property type="component" value="Unassembled WGS sequence"/>
</dbReference>
<proteinExistence type="predicted"/>
<dbReference type="NCBIfam" id="NF002674">
    <property type="entry name" value="PRK02399.1-2"/>
    <property type="match status" value="1"/>
</dbReference>
<gene>
    <name evidence="3" type="ORF">GCM10007100_15600</name>
</gene>
<dbReference type="PANTHER" id="PTHR31862">
    <property type="entry name" value="UPF0261 DOMAIN PROTEIN (AFU_ORTHOLOGUE AFUA_1G10120)"/>
    <property type="match status" value="1"/>
</dbReference>
<name>A0A918TJE9_9BACT</name>
<dbReference type="Pfam" id="PF23189">
    <property type="entry name" value="UPF0261_C"/>
    <property type="match status" value="1"/>
</dbReference>
<dbReference type="PIRSF" id="PIRSF033271">
    <property type="entry name" value="UCP033271"/>
    <property type="match status" value="1"/>
</dbReference>
<dbReference type="InterPro" id="IPR044122">
    <property type="entry name" value="UPF0261_N"/>
</dbReference>
<dbReference type="EMBL" id="BMXI01000005">
    <property type="protein sequence ID" value="GHC50376.1"/>
    <property type="molecule type" value="Genomic_DNA"/>
</dbReference>
<reference evidence="3" key="2">
    <citation type="submission" date="2020-09" db="EMBL/GenBank/DDBJ databases">
        <authorList>
            <person name="Sun Q."/>
            <person name="Kim S."/>
        </authorList>
    </citation>
    <scope>NUCLEOTIDE SEQUENCE</scope>
    <source>
        <strain evidence="3">KCTC 12988</strain>
    </source>
</reference>
<evidence type="ECO:0000313" key="4">
    <source>
        <dbReference type="Proteomes" id="UP000644507"/>
    </source>
</evidence>
<dbReference type="InterPro" id="IPR008322">
    <property type="entry name" value="UPF0261"/>
</dbReference>
<reference evidence="3" key="1">
    <citation type="journal article" date="2014" name="Int. J. Syst. Evol. Microbiol.">
        <title>Complete genome sequence of Corynebacterium casei LMG S-19264T (=DSM 44701T), isolated from a smear-ripened cheese.</title>
        <authorList>
            <consortium name="US DOE Joint Genome Institute (JGI-PGF)"/>
            <person name="Walter F."/>
            <person name="Albersmeier A."/>
            <person name="Kalinowski J."/>
            <person name="Ruckert C."/>
        </authorList>
    </citation>
    <scope>NUCLEOTIDE SEQUENCE</scope>
    <source>
        <strain evidence="3">KCTC 12988</strain>
    </source>
</reference>
<protein>
    <submittedName>
        <fullName evidence="3">Uncharacterized protein</fullName>
    </submittedName>
</protein>
<feature type="domain" description="UPF0261" evidence="1">
    <location>
        <begin position="11"/>
        <end position="184"/>
    </location>
</feature>
<evidence type="ECO:0000313" key="3">
    <source>
        <dbReference type="EMBL" id="GHC50376.1"/>
    </source>
</evidence>
<evidence type="ECO:0000259" key="1">
    <source>
        <dbReference type="Pfam" id="PF06792"/>
    </source>
</evidence>
<dbReference type="Gene3D" id="3.40.50.12020">
    <property type="entry name" value="Uncharacterised protein family UPF0261, NN domain"/>
    <property type="match status" value="1"/>
</dbReference>
<sequence>MVLNPGPGMSTIAVLGTLDTKGEEHAYVAECIRKRGHDALLIDVGSLGEPQIAPDITRDEVAAAGGVDLTELSAKNDRGASVAAMSRSAPHLLLDLLKSGRISGVISLGGGGGTSIATGAMRALPIGFPKVMVSTLAAGNVEPYVGTKDIVMIPSVVDVAGLNRISRKVFTQAAGAVCGMVEADIEEGEGRPIIVASQFGNTTACVDEARRILEERGFEVLVFHATGAGGRSMESIIESGLVAGVLDITTTEWADEVLGGMLSAGPDRLGAAARLGVPAIISPGCLDMANFASLESLPSRMKGRLLYEHNPNATLVRTSPEEGVVIGQRIAARLNESTGPVTVLLPTRAISVIGAKGQPFHDPAADQALFKALRENLRADIVVKELDLEINDPVFAASCVEALLENMGKA</sequence>